<comment type="caution">
    <text evidence="1">The sequence shown here is derived from an EMBL/GenBank/DDBJ whole genome shotgun (WGS) entry which is preliminary data.</text>
</comment>
<sequence>MEHTHLHKRTVYASQQQGLPHIVPAGKYRDTLLRSAIFIVS</sequence>
<keyword evidence="2" id="KW-1185">Reference proteome</keyword>
<evidence type="ECO:0000313" key="2">
    <source>
        <dbReference type="Proteomes" id="UP000186922"/>
    </source>
</evidence>
<protein>
    <submittedName>
        <fullName evidence="1">Uncharacterized protein</fullName>
    </submittedName>
</protein>
<organism evidence="1 2">
    <name type="scientific">Ramazzottius varieornatus</name>
    <name type="common">Water bear</name>
    <name type="synonym">Tardigrade</name>
    <dbReference type="NCBI Taxonomy" id="947166"/>
    <lineage>
        <taxon>Eukaryota</taxon>
        <taxon>Metazoa</taxon>
        <taxon>Ecdysozoa</taxon>
        <taxon>Tardigrada</taxon>
        <taxon>Eutardigrada</taxon>
        <taxon>Parachela</taxon>
        <taxon>Hypsibioidea</taxon>
        <taxon>Ramazzottiidae</taxon>
        <taxon>Ramazzottius</taxon>
    </lineage>
</organism>
<dbReference type="EMBL" id="BDGG01000011">
    <property type="protein sequence ID" value="GAV04493.1"/>
    <property type="molecule type" value="Genomic_DNA"/>
</dbReference>
<dbReference type="Proteomes" id="UP000186922">
    <property type="component" value="Unassembled WGS sequence"/>
</dbReference>
<proteinExistence type="predicted"/>
<dbReference type="AlphaFoldDB" id="A0A1D1VW63"/>
<accession>A0A1D1VW63</accession>
<evidence type="ECO:0000313" key="1">
    <source>
        <dbReference type="EMBL" id="GAV04493.1"/>
    </source>
</evidence>
<name>A0A1D1VW63_RAMVA</name>
<gene>
    <name evidence="1" type="primary">RvY_14763-1</name>
    <name evidence="1" type="synonym">RvY_14763.1</name>
    <name evidence="1" type="ORF">RvY_14763</name>
</gene>
<reference evidence="1 2" key="1">
    <citation type="journal article" date="2016" name="Nat. Commun.">
        <title>Extremotolerant tardigrade genome and improved radiotolerance of human cultured cells by tardigrade-unique protein.</title>
        <authorList>
            <person name="Hashimoto T."/>
            <person name="Horikawa D.D."/>
            <person name="Saito Y."/>
            <person name="Kuwahara H."/>
            <person name="Kozuka-Hata H."/>
            <person name="Shin-I T."/>
            <person name="Minakuchi Y."/>
            <person name="Ohishi K."/>
            <person name="Motoyama A."/>
            <person name="Aizu T."/>
            <person name="Enomoto A."/>
            <person name="Kondo K."/>
            <person name="Tanaka S."/>
            <person name="Hara Y."/>
            <person name="Koshikawa S."/>
            <person name="Sagara H."/>
            <person name="Miura T."/>
            <person name="Yokobori S."/>
            <person name="Miyagawa K."/>
            <person name="Suzuki Y."/>
            <person name="Kubo T."/>
            <person name="Oyama M."/>
            <person name="Kohara Y."/>
            <person name="Fujiyama A."/>
            <person name="Arakawa K."/>
            <person name="Katayama T."/>
            <person name="Toyoda A."/>
            <person name="Kunieda T."/>
        </authorList>
    </citation>
    <scope>NUCLEOTIDE SEQUENCE [LARGE SCALE GENOMIC DNA]</scope>
    <source>
        <strain evidence="1 2">YOKOZUNA-1</strain>
    </source>
</reference>